<dbReference type="EMBL" id="KX912253">
    <property type="protein sequence ID" value="AQZ19803.1"/>
    <property type="molecule type" value="Genomic_DNA"/>
</dbReference>
<organism evidence="1">
    <name type="scientific">Enterobacter asburiae</name>
    <dbReference type="NCBI Taxonomy" id="61645"/>
    <lineage>
        <taxon>Bacteria</taxon>
        <taxon>Pseudomonadati</taxon>
        <taxon>Pseudomonadota</taxon>
        <taxon>Gammaproteobacteria</taxon>
        <taxon>Enterobacterales</taxon>
        <taxon>Enterobacteriaceae</taxon>
        <taxon>Enterobacter</taxon>
        <taxon>Enterobacter cloacae complex</taxon>
    </lineage>
</organism>
<dbReference type="AlphaFoldDB" id="A0A217EU22"/>
<name>A0A217EU22_ENTAS</name>
<keyword evidence="1" id="KW-0614">Plasmid</keyword>
<proteinExistence type="predicted"/>
<geneLocation type="plasmid" evidence="1">
    <name>pJF-587</name>
</geneLocation>
<evidence type="ECO:0000313" key="1">
    <source>
        <dbReference type="EMBL" id="AQZ19803.1"/>
    </source>
</evidence>
<protein>
    <submittedName>
        <fullName evidence="1">Uncharacterized protein</fullName>
    </submittedName>
</protein>
<reference evidence="1" key="1">
    <citation type="journal article" date="2017" name="J. Antimicrob. Chemother.">
        <title>FRI-2 carbapenemase-producing Enterobacter cloacae complex in the UK.</title>
        <authorList>
            <person name="Meunier D."/>
            <person name="Findlay J."/>
            <person name="Doumith M."/>
            <person name="Godoy D."/>
            <person name="Perry C."/>
            <person name="Pike R."/>
            <person name="Gronthoud F."/>
            <person name="Shryane T."/>
            <person name="Poirel L."/>
            <person name="Welfare W."/>
            <person name="Woodford N."/>
            <person name="Hopkins K.L."/>
        </authorList>
    </citation>
    <scope>NUCLEOTIDE SEQUENCE</scope>
    <source>
        <strain evidence="1">H162620587</strain>
        <plasmid evidence="1">pJF-587</plasmid>
    </source>
</reference>
<sequence>MLSIGQSNESQSVESKQDCIGAQHQRSDVVMLYWRIKFTPWDMLSKILKKYVNRAFFCFKAVLQRKKYFVVMGVEACWHAVYADVYSSEPDSQNYSIRFPADECSHSSSARIERWTYQL</sequence>
<accession>A0A217EU22</accession>